<feature type="non-terminal residue" evidence="7">
    <location>
        <position position="1171"/>
    </location>
</feature>
<keyword evidence="8" id="KW-1185">Reference proteome</keyword>
<proteinExistence type="predicted"/>
<reference evidence="7" key="1">
    <citation type="submission" date="2022-11" db="EMBL/GenBank/DDBJ databases">
        <title>Centuries of genome instability and evolution in soft-shell clam transmissible cancer (bioRxiv).</title>
        <authorList>
            <person name="Hart S.F.M."/>
            <person name="Yonemitsu M.A."/>
            <person name="Giersch R.M."/>
            <person name="Beal B.F."/>
            <person name="Arriagada G."/>
            <person name="Davis B.W."/>
            <person name="Ostrander E.A."/>
            <person name="Goff S.P."/>
            <person name="Metzger M.J."/>
        </authorList>
    </citation>
    <scope>NUCLEOTIDE SEQUENCE</scope>
    <source>
        <strain evidence="7">MELC-2E11</strain>
        <tissue evidence="7">Siphon/mantle</tissue>
    </source>
</reference>
<organism evidence="7 8">
    <name type="scientific">Mya arenaria</name>
    <name type="common">Soft-shell clam</name>
    <dbReference type="NCBI Taxonomy" id="6604"/>
    <lineage>
        <taxon>Eukaryota</taxon>
        <taxon>Metazoa</taxon>
        <taxon>Spiralia</taxon>
        <taxon>Lophotrochozoa</taxon>
        <taxon>Mollusca</taxon>
        <taxon>Bivalvia</taxon>
        <taxon>Autobranchia</taxon>
        <taxon>Heteroconchia</taxon>
        <taxon>Euheterodonta</taxon>
        <taxon>Imparidentia</taxon>
        <taxon>Neoheterodontei</taxon>
        <taxon>Myida</taxon>
        <taxon>Myoidea</taxon>
        <taxon>Myidae</taxon>
        <taxon>Mya</taxon>
    </lineage>
</organism>
<keyword evidence="2" id="KW-0862">Zinc</keyword>
<sequence>QEAHNVVDPHPEQATPVEAPPKLSPEEEQRRRREEEKAEFQALLRAGSELYGNEAYKNAQSSYGKALDMLAHHENVEELFGVDELDLITLKYACGMAGINTGVARDILDTECPTPDCTGYIMQIHITRPDSLEKHAINASSGKTKKSKKKKDKKDAPQNPFSVPTQLQTEINKFEKSYTAPVKPMFKPDEVTENLFSYFAEILQNGPLAADDAKIQDELEVFPFEATEKIKLAGGLPDFLKQSLKFAVIDDVISLMQHAKSAREIALQRRKEKEASGIDPVVADWKTVGKISSLENTSYNSLTDFEPPVNSKPVHWSLGLNAFEGKISSDSYGTRQSGSGHMDAIDSIDDFPVEKTVLSKPSSNSYDDLDDIDELSDAYSDNRESQESSGVSKSGFKADTRFAYDYGNKLDPNISRSSSKSDISERSERSGALSEVPKPLKPLNNSFLTVKKPAGIWESQDNSQDLWKVSGNEENEFGESERQESLAQEMQRVGEEFVRRTDMKLVEELADSVVEKLFEGITVSKVERLEMLKRVSTDIMKDFEKSEKSRKQGSRGLWANTPAVSDHSNPEPVSSIALPESSSGYNLFSGPSWGLNSFSSQPQLQPQPQPIKPPPIISPPTALPFVRPPMSATAYYAAPPPPLRMSFRHPVPPFPPNMRLPGPGSFIPPQLTMIPTEKKDKETQCVSQLMHQATMTDVYEPFKNEYITLEKKSWKSEQENLQKEIQILKDIVASKEKSELDLREKMAKQERKVDDLAFLAKGQRDKDLSEMKKLIENADLYRQQVELQQDRAKSSELQILKSKLKSACGVLERSQKEAIFHLQRLSAFKQKLEEEPKSVPPALQQALDFWANVKTQSEDNLVKIKGEYDVQMEEVQRGRQLSELTSIRVRSPPPVPESLKAMPFMQPGFMMPRMPMSNRQPIGQSVGALPASTMNAILGPVSSTQTPMYNISQPSQNSAPQPVPIRPLQPSTVAIRLLSGPRPSLTQPPRAPLRPLGVKGLPGQMSSFEKLVYKPELSALIQELRQSRGGSLSGLTMEDILTQITGMVRSKDRQILPLQKGPTPPPGLSNKWAFPSNGAAALMGRPANSSSGAELHRITTNGGLGSELFKEEEDPCVICHEEMDLKQVVTLQCGHIFHDECIRKWFQEQSTCPNCRVHALLTDEFPSLDMH</sequence>
<dbReference type="Pfam" id="PF24812">
    <property type="entry name" value="WHD_TTC3"/>
    <property type="match status" value="1"/>
</dbReference>
<feature type="region of interest" description="Disordered" evidence="5">
    <location>
        <begin position="1"/>
        <end position="38"/>
    </location>
</feature>
<protein>
    <submittedName>
        <fullName evidence="7">DZIP3-like protein</fullName>
    </submittedName>
</protein>
<evidence type="ECO:0000259" key="6">
    <source>
        <dbReference type="PROSITE" id="PS50089"/>
    </source>
</evidence>
<feature type="domain" description="RING-type" evidence="6">
    <location>
        <begin position="1116"/>
        <end position="1156"/>
    </location>
</feature>
<feature type="region of interest" description="Disordered" evidence="5">
    <location>
        <begin position="133"/>
        <end position="163"/>
    </location>
</feature>
<evidence type="ECO:0000313" key="7">
    <source>
        <dbReference type="EMBL" id="WAR04997.1"/>
    </source>
</evidence>
<feature type="compositionally biased region" description="Basic residues" evidence="5">
    <location>
        <begin position="143"/>
        <end position="152"/>
    </location>
</feature>
<dbReference type="SMART" id="SM00184">
    <property type="entry name" value="RING"/>
    <property type="match status" value="1"/>
</dbReference>
<dbReference type="PANTHER" id="PTHR17550">
    <property type="entry name" value="E3 UBIQUITIN-PROTEIN LIGASE TTC3"/>
    <property type="match status" value="1"/>
</dbReference>
<evidence type="ECO:0000256" key="4">
    <source>
        <dbReference type="SAM" id="Coils"/>
    </source>
</evidence>
<evidence type="ECO:0000256" key="5">
    <source>
        <dbReference type="SAM" id="MobiDB-lite"/>
    </source>
</evidence>
<feature type="compositionally biased region" description="Basic and acidic residues" evidence="5">
    <location>
        <begin position="24"/>
        <end position="38"/>
    </location>
</feature>
<feature type="coiled-coil region" evidence="4">
    <location>
        <begin position="711"/>
        <end position="738"/>
    </location>
</feature>
<keyword evidence="4" id="KW-0175">Coiled coil</keyword>
<dbReference type="Gene3D" id="3.30.40.10">
    <property type="entry name" value="Zinc/RING finger domain, C3HC4 (zinc finger)"/>
    <property type="match status" value="1"/>
</dbReference>
<dbReference type="Pfam" id="PF13639">
    <property type="entry name" value="zf-RING_2"/>
    <property type="match status" value="1"/>
</dbReference>
<dbReference type="Pfam" id="PF24525">
    <property type="entry name" value="TTC3"/>
    <property type="match status" value="1"/>
</dbReference>
<feature type="compositionally biased region" description="Basic and acidic residues" evidence="5">
    <location>
        <begin position="1"/>
        <end position="11"/>
    </location>
</feature>
<evidence type="ECO:0000313" key="8">
    <source>
        <dbReference type="Proteomes" id="UP001164746"/>
    </source>
</evidence>
<evidence type="ECO:0000256" key="3">
    <source>
        <dbReference type="PROSITE-ProRule" id="PRU00175"/>
    </source>
</evidence>
<dbReference type="EMBL" id="CP111016">
    <property type="protein sequence ID" value="WAR04997.1"/>
    <property type="molecule type" value="Genomic_DNA"/>
</dbReference>
<dbReference type="InterPro" id="IPR056871">
    <property type="entry name" value="WH_TTC3"/>
</dbReference>
<keyword evidence="1 3" id="KW-0479">Metal-binding</keyword>
<accession>A0ABY7E7R0</accession>
<name>A0ABY7E7R0_MYAAR</name>
<dbReference type="PANTHER" id="PTHR17550:SF7">
    <property type="entry name" value="RNA-BINDING PROTEIN 44"/>
    <property type="match status" value="1"/>
</dbReference>
<evidence type="ECO:0000256" key="1">
    <source>
        <dbReference type="ARBA" id="ARBA00022771"/>
    </source>
</evidence>
<gene>
    <name evidence="7" type="ORF">MAR_020366</name>
</gene>
<evidence type="ECO:0000256" key="2">
    <source>
        <dbReference type="ARBA" id="ARBA00022833"/>
    </source>
</evidence>
<dbReference type="InterPro" id="IPR013083">
    <property type="entry name" value="Znf_RING/FYVE/PHD"/>
</dbReference>
<dbReference type="CDD" id="cd16481">
    <property type="entry name" value="RING-H2_TTC3"/>
    <property type="match status" value="1"/>
</dbReference>
<feature type="region of interest" description="Disordered" evidence="5">
    <location>
        <begin position="413"/>
        <end position="438"/>
    </location>
</feature>
<dbReference type="InterPro" id="IPR001841">
    <property type="entry name" value="Znf_RING"/>
</dbReference>
<dbReference type="PROSITE" id="PS50089">
    <property type="entry name" value="ZF_RING_2"/>
    <property type="match status" value="1"/>
</dbReference>
<dbReference type="SUPFAM" id="SSF57850">
    <property type="entry name" value="RING/U-box"/>
    <property type="match status" value="1"/>
</dbReference>
<keyword evidence="1 3" id="KW-0863">Zinc-finger</keyword>
<feature type="region of interest" description="Disordered" evidence="5">
    <location>
        <begin position="543"/>
        <end position="577"/>
    </location>
</feature>
<dbReference type="Proteomes" id="UP001164746">
    <property type="component" value="Chromosome 5"/>
</dbReference>
<dbReference type="InterPro" id="IPR056872">
    <property type="entry name" value="TTC3/DZIP3-like_helical"/>
</dbReference>